<protein>
    <submittedName>
        <fullName evidence="1">Uncharacterized protein</fullName>
    </submittedName>
</protein>
<dbReference type="EMBL" id="CM029047">
    <property type="protein sequence ID" value="KAG2582248.1"/>
    <property type="molecule type" value="Genomic_DNA"/>
</dbReference>
<evidence type="ECO:0000313" key="1">
    <source>
        <dbReference type="EMBL" id="KAG2582248.1"/>
    </source>
</evidence>
<proteinExistence type="predicted"/>
<accession>A0A8T0RAU7</accession>
<sequence>MESIRVGASSTIVVAFLLRPDVECCTYICLKLR</sequence>
<organism evidence="1 2">
    <name type="scientific">Panicum virgatum</name>
    <name type="common">Blackwell switchgrass</name>
    <dbReference type="NCBI Taxonomy" id="38727"/>
    <lineage>
        <taxon>Eukaryota</taxon>
        <taxon>Viridiplantae</taxon>
        <taxon>Streptophyta</taxon>
        <taxon>Embryophyta</taxon>
        <taxon>Tracheophyta</taxon>
        <taxon>Spermatophyta</taxon>
        <taxon>Magnoliopsida</taxon>
        <taxon>Liliopsida</taxon>
        <taxon>Poales</taxon>
        <taxon>Poaceae</taxon>
        <taxon>PACMAD clade</taxon>
        <taxon>Panicoideae</taxon>
        <taxon>Panicodae</taxon>
        <taxon>Paniceae</taxon>
        <taxon>Panicinae</taxon>
        <taxon>Panicum</taxon>
        <taxon>Panicum sect. Hiantes</taxon>
    </lineage>
</organism>
<reference evidence="1 2" key="1">
    <citation type="submission" date="2020-05" db="EMBL/GenBank/DDBJ databases">
        <title>WGS assembly of Panicum virgatum.</title>
        <authorList>
            <person name="Lovell J.T."/>
            <person name="Jenkins J."/>
            <person name="Shu S."/>
            <person name="Juenger T.E."/>
            <person name="Schmutz J."/>
        </authorList>
    </citation>
    <scope>NUCLEOTIDE SEQUENCE [LARGE SCALE GENOMIC DNA]</scope>
    <source>
        <strain evidence="2">cv. AP13</strain>
    </source>
</reference>
<evidence type="ECO:0000313" key="2">
    <source>
        <dbReference type="Proteomes" id="UP000823388"/>
    </source>
</evidence>
<name>A0A8T0RAU7_PANVG</name>
<dbReference type="Proteomes" id="UP000823388">
    <property type="component" value="Chromosome 6K"/>
</dbReference>
<gene>
    <name evidence="1" type="ORF">PVAP13_6KG097335</name>
</gene>
<comment type="caution">
    <text evidence="1">The sequence shown here is derived from an EMBL/GenBank/DDBJ whole genome shotgun (WGS) entry which is preliminary data.</text>
</comment>
<keyword evidence="2" id="KW-1185">Reference proteome</keyword>
<dbReference type="AlphaFoldDB" id="A0A8T0RAU7"/>